<keyword evidence="7" id="KW-1185">Reference proteome</keyword>
<evidence type="ECO:0000313" key="6">
    <source>
        <dbReference type="EMBL" id="KAK1157014.1"/>
    </source>
</evidence>
<evidence type="ECO:0000256" key="4">
    <source>
        <dbReference type="ARBA" id="ARBA00035274"/>
    </source>
</evidence>
<protein>
    <recommendedName>
        <fullName evidence="4">Large ribosomal subunit protein bL34m</fullName>
    </recommendedName>
    <alternativeName>
        <fullName evidence="5">39S ribosomal protein L34, mitochondrial</fullName>
    </alternativeName>
</protein>
<proteinExistence type="inferred from homology"/>
<comment type="similarity">
    <text evidence="1">Belongs to the bacterial ribosomal protein bL34 family.</text>
</comment>
<dbReference type="Proteomes" id="UP001230051">
    <property type="component" value="Unassembled WGS sequence"/>
</dbReference>
<dbReference type="PANTHER" id="PTHR14503">
    <property type="entry name" value="MITOCHONDRIAL RIBOSOMAL PROTEIN 34 FAMILY MEMBER"/>
    <property type="match status" value="1"/>
</dbReference>
<sequence length="131" mass="14529">MHFFLRPAQLLLSAVKSNPGRVLLQQHFAAGPCLPRPACSWILSRAAAERPAVPCGGLVGHCEGGGVLQRLGGVALPWSHQQVRTRKRGTEYQPSNIKRKRTHGWIKRISTRGGIEVILRRMLKGRKSLTH</sequence>
<dbReference type="GO" id="GO:0003735">
    <property type="term" value="F:structural constituent of ribosome"/>
    <property type="evidence" value="ECO:0007669"/>
    <property type="project" value="InterPro"/>
</dbReference>
<dbReference type="PANTHER" id="PTHR14503:SF4">
    <property type="entry name" value="LARGE RIBOSOMAL SUBUNIT PROTEIN BL34M"/>
    <property type="match status" value="1"/>
</dbReference>
<evidence type="ECO:0000256" key="1">
    <source>
        <dbReference type="ARBA" id="ARBA00010111"/>
    </source>
</evidence>
<comment type="caution">
    <text evidence="6">The sequence shown here is derived from an EMBL/GenBank/DDBJ whole genome shotgun (WGS) entry which is preliminary data.</text>
</comment>
<evidence type="ECO:0000256" key="2">
    <source>
        <dbReference type="ARBA" id="ARBA00022980"/>
    </source>
</evidence>
<dbReference type="EMBL" id="JAGXEW010000026">
    <property type="protein sequence ID" value="KAK1157014.1"/>
    <property type="molecule type" value="Genomic_DNA"/>
</dbReference>
<accession>A0AAD8CTU1</accession>
<dbReference type="GO" id="GO:0005762">
    <property type="term" value="C:mitochondrial large ribosomal subunit"/>
    <property type="evidence" value="ECO:0007669"/>
    <property type="project" value="TreeGrafter"/>
</dbReference>
<evidence type="ECO:0000256" key="5">
    <source>
        <dbReference type="ARBA" id="ARBA00035434"/>
    </source>
</evidence>
<dbReference type="Gene3D" id="1.10.287.3980">
    <property type="match status" value="1"/>
</dbReference>
<gene>
    <name evidence="6" type="primary">Mrpl34</name>
    <name evidence="6" type="ORF">AOXY_G24571</name>
</gene>
<dbReference type="InterPro" id="IPR000271">
    <property type="entry name" value="Ribosomal_bL34"/>
</dbReference>
<evidence type="ECO:0000256" key="3">
    <source>
        <dbReference type="ARBA" id="ARBA00023274"/>
    </source>
</evidence>
<organism evidence="6 7">
    <name type="scientific">Acipenser oxyrinchus oxyrinchus</name>
    <dbReference type="NCBI Taxonomy" id="40147"/>
    <lineage>
        <taxon>Eukaryota</taxon>
        <taxon>Metazoa</taxon>
        <taxon>Chordata</taxon>
        <taxon>Craniata</taxon>
        <taxon>Vertebrata</taxon>
        <taxon>Euteleostomi</taxon>
        <taxon>Actinopterygii</taxon>
        <taxon>Chondrostei</taxon>
        <taxon>Acipenseriformes</taxon>
        <taxon>Acipenseridae</taxon>
        <taxon>Acipenser</taxon>
    </lineage>
</organism>
<dbReference type="Pfam" id="PF00468">
    <property type="entry name" value="Ribosomal_L34"/>
    <property type="match status" value="1"/>
</dbReference>
<dbReference type="GO" id="GO:0006412">
    <property type="term" value="P:translation"/>
    <property type="evidence" value="ECO:0007669"/>
    <property type="project" value="InterPro"/>
</dbReference>
<name>A0AAD8CTU1_ACIOX</name>
<dbReference type="FunFam" id="1.10.287.3980:FF:000001">
    <property type="entry name" value="Mitochondrial ribosomal protein L34"/>
    <property type="match status" value="1"/>
</dbReference>
<evidence type="ECO:0000313" key="7">
    <source>
        <dbReference type="Proteomes" id="UP001230051"/>
    </source>
</evidence>
<dbReference type="NCBIfam" id="TIGR01030">
    <property type="entry name" value="rpmH_bact"/>
    <property type="match status" value="1"/>
</dbReference>
<keyword evidence="3" id="KW-0687">Ribonucleoprotein</keyword>
<reference evidence="6" key="1">
    <citation type="submission" date="2022-02" db="EMBL/GenBank/DDBJ databases">
        <title>Atlantic sturgeon de novo genome assembly.</title>
        <authorList>
            <person name="Stock M."/>
            <person name="Klopp C."/>
            <person name="Guiguen Y."/>
            <person name="Cabau C."/>
            <person name="Parinello H."/>
            <person name="Santidrian Yebra-Pimentel E."/>
            <person name="Kuhl H."/>
            <person name="Dirks R.P."/>
            <person name="Guessner J."/>
            <person name="Wuertz S."/>
            <person name="Du K."/>
            <person name="Schartl M."/>
        </authorList>
    </citation>
    <scope>NUCLEOTIDE SEQUENCE</scope>
    <source>
        <strain evidence="6">STURGEONOMICS-FGT-2020</strain>
        <tissue evidence="6">Whole blood</tissue>
    </source>
</reference>
<dbReference type="AlphaFoldDB" id="A0AAD8CTU1"/>
<keyword evidence="2 6" id="KW-0689">Ribosomal protein</keyword>